<dbReference type="Proteomes" id="UP001143747">
    <property type="component" value="Unassembled WGS sequence"/>
</dbReference>
<keyword evidence="2" id="KW-1185">Reference proteome</keyword>
<proteinExistence type="predicted"/>
<sequence>MSDNIISTDSDSGDLTGVAFAIHEIINRLPVTARSLNNPGVRIEEGVVVDDAYTGPILELAMRKNHLIKTIPKTGAYANVPVSVAPVHNSKGEVIAAIGLVDITGIFDLATLMEHQSAILKQVCGKDPCPLPSEAVASKK</sequence>
<dbReference type="RefSeq" id="WP_274924159.1">
    <property type="nucleotide sequence ID" value="NZ_JAKELO010000002.1"/>
</dbReference>
<protein>
    <submittedName>
        <fullName evidence="1">DUF2111 domain-containing protein</fullName>
    </submittedName>
</protein>
<evidence type="ECO:0000313" key="1">
    <source>
        <dbReference type="EMBL" id="MDE4907509.1"/>
    </source>
</evidence>
<comment type="caution">
    <text evidence="1">The sequence shown here is derived from an EMBL/GenBank/DDBJ whole genome shotgun (WGS) entry which is preliminary data.</text>
</comment>
<name>A0A9Q4PVF4_9EURY</name>
<dbReference type="Pfam" id="PF09884">
    <property type="entry name" value="DUF2111"/>
    <property type="match status" value="1"/>
</dbReference>
<reference evidence="1" key="1">
    <citation type="submission" date="2022-01" db="EMBL/GenBank/DDBJ databases">
        <title>Draft genome of Methanogenium marinum DSM 15558.</title>
        <authorList>
            <person name="Chen S.-C."/>
            <person name="You Y.-T."/>
        </authorList>
    </citation>
    <scope>NUCLEOTIDE SEQUENCE</scope>
    <source>
        <strain evidence="1">DSM 15558</strain>
    </source>
</reference>
<dbReference type="EMBL" id="JAKELO010000002">
    <property type="protein sequence ID" value="MDE4907509.1"/>
    <property type="molecule type" value="Genomic_DNA"/>
</dbReference>
<evidence type="ECO:0000313" key="2">
    <source>
        <dbReference type="Proteomes" id="UP001143747"/>
    </source>
</evidence>
<accession>A0A9Q4PVF4</accession>
<dbReference type="AlphaFoldDB" id="A0A9Q4PVF4"/>
<gene>
    <name evidence="1" type="ORF">L0665_02600</name>
</gene>
<organism evidence="1 2">
    <name type="scientific">Methanogenium marinum</name>
    <dbReference type="NCBI Taxonomy" id="348610"/>
    <lineage>
        <taxon>Archaea</taxon>
        <taxon>Methanobacteriati</taxon>
        <taxon>Methanobacteriota</taxon>
        <taxon>Stenosarchaea group</taxon>
        <taxon>Methanomicrobia</taxon>
        <taxon>Methanomicrobiales</taxon>
        <taxon>Methanomicrobiaceae</taxon>
        <taxon>Methanogenium</taxon>
    </lineage>
</organism>
<dbReference type="PIRSF" id="PIRSF006557">
    <property type="entry name" value="UCP006557_sign"/>
    <property type="match status" value="1"/>
</dbReference>
<dbReference type="InterPro" id="IPR012029">
    <property type="entry name" value="UCP006557"/>
</dbReference>